<organism evidence="2 3">
    <name type="scientific">Chryseobacterium arthrosphaerae</name>
    <dbReference type="NCBI Taxonomy" id="651561"/>
    <lineage>
        <taxon>Bacteria</taxon>
        <taxon>Pseudomonadati</taxon>
        <taxon>Bacteroidota</taxon>
        <taxon>Flavobacteriia</taxon>
        <taxon>Flavobacteriales</taxon>
        <taxon>Weeksellaceae</taxon>
        <taxon>Chryseobacterium group</taxon>
        <taxon>Chryseobacterium</taxon>
    </lineage>
</organism>
<feature type="transmembrane region" description="Helical" evidence="1">
    <location>
        <begin position="24"/>
        <end position="41"/>
    </location>
</feature>
<evidence type="ECO:0000256" key="1">
    <source>
        <dbReference type="SAM" id="Phobius"/>
    </source>
</evidence>
<evidence type="ECO:0000313" key="3">
    <source>
        <dbReference type="Proteomes" id="UP000276953"/>
    </source>
</evidence>
<dbReference type="AlphaFoldDB" id="A0A432DYL8"/>
<protein>
    <submittedName>
        <fullName evidence="2">Uncharacterized protein</fullName>
    </submittedName>
</protein>
<comment type="caution">
    <text evidence="2">The sequence shown here is derived from an EMBL/GenBank/DDBJ whole genome shotgun (WGS) entry which is preliminary data.</text>
</comment>
<gene>
    <name evidence="2" type="ORF">EJ377_01080</name>
</gene>
<dbReference type="EMBL" id="RYFC01000001">
    <property type="protein sequence ID" value="RTZ49317.1"/>
    <property type="molecule type" value="Genomic_DNA"/>
</dbReference>
<keyword evidence="1" id="KW-0812">Transmembrane</keyword>
<reference evidence="2 3" key="1">
    <citation type="submission" date="2018-12" db="EMBL/GenBank/DDBJ databases">
        <title>Draft Genome Sequence of Chryseobacterium arthrosphaerae strain ED882-96 Isolated from the Blood of a Patient with Liver Cirrhosis in Taiwan.</title>
        <authorList>
            <person name="Lin J.-N."/>
            <person name="Lai C.-H."/>
            <person name="Yang C.-H."/>
            <person name="Huang Y.-H."/>
        </authorList>
    </citation>
    <scope>NUCLEOTIDE SEQUENCE [LARGE SCALE GENOMIC DNA]</scope>
    <source>
        <strain evidence="2 3">ED882-96</strain>
    </source>
</reference>
<sequence length="103" mass="12010">MNEKLKIKGNKVKLFDGFWENDKIAVIMILLILYYSIGGNTRSVELRKIAFILDVIKKKLKFQSYLLFFHLHGDIRGFKKRVILAHETGLLYIQDNKGNISLL</sequence>
<keyword evidence="1" id="KW-1133">Transmembrane helix</keyword>
<evidence type="ECO:0000313" key="2">
    <source>
        <dbReference type="EMBL" id="RTZ49317.1"/>
    </source>
</evidence>
<name>A0A432DYL8_9FLAO</name>
<accession>A0A432DYL8</accession>
<keyword evidence="1" id="KW-0472">Membrane</keyword>
<proteinExistence type="predicted"/>
<dbReference type="Proteomes" id="UP000276953">
    <property type="component" value="Unassembled WGS sequence"/>
</dbReference>